<name>A0ABR5AED2_9BACL</name>
<keyword evidence="1" id="KW-0472">Membrane</keyword>
<keyword evidence="1" id="KW-0812">Transmembrane</keyword>
<feature type="transmembrane region" description="Helical" evidence="1">
    <location>
        <begin position="6"/>
        <end position="28"/>
    </location>
</feature>
<feature type="transmembrane region" description="Helical" evidence="1">
    <location>
        <begin position="40"/>
        <end position="60"/>
    </location>
</feature>
<protein>
    <submittedName>
        <fullName evidence="2">Alcohol dehydrogenase</fullName>
    </submittedName>
</protein>
<feature type="transmembrane region" description="Helical" evidence="1">
    <location>
        <begin position="66"/>
        <end position="84"/>
    </location>
</feature>
<feature type="transmembrane region" description="Helical" evidence="1">
    <location>
        <begin position="93"/>
        <end position="116"/>
    </location>
</feature>
<evidence type="ECO:0000313" key="2">
    <source>
        <dbReference type="EMBL" id="KIL39406.1"/>
    </source>
</evidence>
<proteinExistence type="predicted"/>
<accession>A0ABR5AED2</accession>
<evidence type="ECO:0000313" key="3">
    <source>
        <dbReference type="Proteomes" id="UP000031967"/>
    </source>
</evidence>
<gene>
    <name evidence="2" type="ORF">SD70_20340</name>
</gene>
<feature type="transmembrane region" description="Helical" evidence="1">
    <location>
        <begin position="128"/>
        <end position="146"/>
    </location>
</feature>
<reference evidence="2 3" key="1">
    <citation type="submission" date="2014-12" db="EMBL/GenBank/DDBJ databases">
        <title>Draft genome sequence of Paenibacillus kamchatkensis strain B-2647.</title>
        <authorList>
            <person name="Karlyshev A.V."/>
            <person name="Kudryashova E.B."/>
        </authorList>
    </citation>
    <scope>NUCLEOTIDE SEQUENCE [LARGE SCALE GENOMIC DNA]</scope>
    <source>
        <strain evidence="2 3">VKM B-2647</strain>
    </source>
</reference>
<dbReference type="EMBL" id="JXAK01000038">
    <property type="protein sequence ID" value="KIL39406.1"/>
    <property type="molecule type" value="Genomic_DNA"/>
</dbReference>
<dbReference type="RefSeq" id="WP_041049339.1">
    <property type="nucleotide sequence ID" value="NZ_JXAK01000038.1"/>
</dbReference>
<evidence type="ECO:0000256" key="1">
    <source>
        <dbReference type="SAM" id="Phobius"/>
    </source>
</evidence>
<keyword evidence="1" id="KW-1133">Transmembrane helix</keyword>
<keyword evidence="3" id="KW-1185">Reference proteome</keyword>
<organism evidence="2 3">
    <name type="scientific">Gordoniibacillus kamchatkensis</name>
    <dbReference type="NCBI Taxonomy" id="1590651"/>
    <lineage>
        <taxon>Bacteria</taxon>
        <taxon>Bacillati</taxon>
        <taxon>Bacillota</taxon>
        <taxon>Bacilli</taxon>
        <taxon>Bacillales</taxon>
        <taxon>Paenibacillaceae</taxon>
        <taxon>Gordoniibacillus</taxon>
    </lineage>
</organism>
<sequence length="157" mass="17348">MNLFPFLLALHIAAGCLCLVTGLIAMASRKRKGRHTAAGELYHGSFVVILFTSVAMALLHWSTSAYLFYIGIFSYSFAAVGYFARKRRVRNWLGLHIGGMLGSYIAIITAVLVVNSPHIPLLSGIPPLWLWFAPTIVGSPLIFLVGRKYKKSRPKAR</sequence>
<dbReference type="Proteomes" id="UP000031967">
    <property type="component" value="Unassembled WGS sequence"/>
</dbReference>
<comment type="caution">
    <text evidence="2">The sequence shown here is derived from an EMBL/GenBank/DDBJ whole genome shotgun (WGS) entry which is preliminary data.</text>
</comment>